<dbReference type="PANTHER" id="PTHR21661:SF39">
    <property type="entry name" value="HYDROLASE, PUTATIVE (AFU_ORTHOLOGUE AFUA_3G08960)-RELATED"/>
    <property type="match status" value="1"/>
</dbReference>
<dbReference type="PANTHER" id="PTHR21661">
    <property type="entry name" value="EPOXIDE HYDROLASE 1-RELATED"/>
    <property type="match status" value="1"/>
</dbReference>
<dbReference type="AlphaFoldDB" id="A0A819TMZ7"/>
<dbReference type="SUPFAM" id="SSF53474">
    <property type="entry name" value="alpha/beta-Hydrolases"/>
    <property type="match status" value="1"/>
</dbReference>
<dbReference type="Pfam" id="PF00561">
    <property type="entry name" value="Abhydrolase_1"/>
    <property type="match status" value="1"/>
</dbReference>
<dbReference type="InterPro" id="IPR000073">
    <property type="entry name" value="AB_hydrolase_1"/>
</dbReference>
<sequence length="187" mass="20651">MLTLLSDGHTPSTLPYHLIVPSLPGYAFSSGPPLDKDFRIDDVARILNRLVIGLGFEQGYVVQGGDIGSTIARVMAAEHASCKGEAAKWRLIKIQSFTDLPICILLTPGNIGAHENPKWYIKKPFGFSWFPKEIAPVPQSWAATTGNLVFFRQHTKGGHFAALERPDVLAKDIKDFIEQVWPQAQKA</sequence>
<evidence type="ECO:0000256" key="1">
    <source>
        <dbReference type="ARBA" id="ARBA00010088"/>
    </source>
</evidence>
<dbReference type="Proteomes" id="UP000663881">
    <property type="component" value="Unassembled WGS sequence"/>
</dbReference>
<protein>
    <recommendedName>
        <fullName evidence="3">AB hydrolase-1 domain-containing protein</fullName>
    </recommendedName>
</protein>
<evidence type="ECO:0000256" key="2">
    <source>
        <dbReference type="ARBA" id="ARBA00022801"/>
    </source>
</evidence>
<evidence type="ECO:0000313" key="4">
    <source>
        <dbReference type="EMBL" id="CAF4080947.1"/>
    </source>
</evidence>
<organism evidence="4 5">
    <name type="scientific">Adineta steineri</name>
    <dbReference type="NCBI Taxonomy" id="433720"/>
    <lineage>
        <taxon>Eukaryota</taxon>
        <taxon>Metazoa</taxon>
        <taxon>Spiralia</taxon>
        <taxon>Gnathifera</taxon>
        <taxon>Rotifera</taxon>
        <taxon>Eurotatoria</taxon>
        <taxon>Bdelloidea</taxon>
        <taxon>Adinetida</taxon>
        <taxon>Adinetidae</taxon>
        <taxon>Adineta</taxon>
    </lineage>
</organism>
<evidence type="ECO:0000259" key="3">
    <source>
        <dbReference type="Pfam" id="PF00561"/>
    </source>
</evidence>
<dbReference type="EMBL" id="CAJOAY010004721">
    <property type="protein sequence ID" value="CAF4080947.1"/>
    <property type="molecule type" value="Genomic_DNA"/>
</dbReference>
<name>A0A819TMZ7_9BILA</name>
<gene>
    <name evidence="4" type="ORF">OKA104_LOCUS34558</name>
</gene>
<accession>A0A819TMZ7</accession>
<comment type="similarity">
    <text evidence="1">Belongs to the peptidase S33 family.</text>
</comment>
<dbReference type="Gene3D" id="3.40.50.1820">
    <property type="entry name" value="alpha/beta hydrolase"/>
    <property type="match status" value="2"/>
</dbReference>
<comment type="caution">
    <text evidence="4">The sequence shown here is derived from an EMBL/GenBank/DDBJ whole genome shotgun (WGS) entry which is preliminary data.</text>
</comment>
<dbReference type="InterPro" id="IPR029058">
    <property type="entry name" value="AB_hydrolase_fold"/>
</dbReference>
<reference evidence="4" key="1">
    <citation type="submission" date="2021-02" db="EMBL/GenBank/DDBJ databases">
        <authorList>
            <person name="Nowell W R."/>
        </authorList>
    </citation>
    <scope>NUCLEOTIDE SEQUENCE</scope>
</reference>
<dbReference type="GO" id="GO:0097176">
    <property type="term" value="P:epoxide metabolic process"/>
    <property type="evidence" value="ECO:0007669"/>
    <property type="project" value="TreeGrafter"/>
</dbReference>
<dbReference type="GO" id="GO:0004301">
    <property type="term" value="F:epoxide hydrolase activity"/>
    <property type="evidence" value="ECO:0007669"/>
    <property type="project" value="TreeGrafter"/>
</dbReference>
<evidence type="ECO:0000313" key="5">
    <source>
        <dbReference type="Proteomes" id="UP000663881"/>
    </source>
</evidence>
<keyword evidence="2" id="KW-0378">Hydrolase</keyword>
<proteinExistence type="inferred from homology"/>
<feature type="domain" description="AB hydrolase-1" evidence="3">
    <location>
        <begin position="16"/>
        <end position="80"/>
    </location>
</feature>